<dbReference type="Gene3D" id="3.40.190.10">
    <property type="entry name" value="Periplasmic binding protein-like II"/>
    <property type="match status" value="2"/>
</dbReference>
<dbReference type="PANTHER" id="PTHR43649">
    <property type="entry name" value="ARABINOSE-BINDING PROTEIN-RELATED"/>
    <property type="match status" value="1"/>
</dbReference>
<sequence>MSKKFGVLLISLLLVGIFSTLALGAKVTVTQWNFPLLANEMEVLWKPLIEKFEAQNPDIEIKVEILPWGGRAEKLLTAVAAKRPPDVAYLNEFFLQMFAARGALIPLEKYLSREALARYPESLIDAVTYNGHVYLAPALVSTVGYLYNLRVLKKVGWDVNKLPETWDDLLKLCKMVKEYAMKTGEKIWTIGYPASMEDTLNMTLYPLIWQAGGDVLTPDLKKAAFNSWAGIKALTFVKLLFDEGYAPKDLIQAGLSTNYFLNDEIAMWFGADAWGVSQLLAEDPNLADYAKFGPILKENKKITYGTMGAWAIFRGSRNPKAAAKWVEFLISPENNTFYNKTIGYMSPLKGAPPLYADNPFLGVLETQKVFTRGGLIVKDERRVMDVIKEAQQAVIVGQKTVIEALNDAEKEVNFILEGF</sequence>
<dbReference type="RefSeq" id="WP_015868061.1">
    <property type="nucleotide sequence ID" value="NC_012785.1"/>
</dbReference>
<dbReference type="EMBL" id="CP001634">
    <property type="protein sequence ID" value="ACR79395.1"/>
    <property type="molecule type" value="Genomic_DNA"/>
</dbReference>
<dbReference type="AlphaFoldDB" id="C5CFH7"/>
<dbReference type="Proteomes" id="UP000002382">
    <property type="component" value="Chromosome"/>
</dbReference>
<dbReference type="CDD" id="cd13585">
    <property type="entry name" value="PBP2_TMBP_like"/>
    <property type="match status" value="1"/>
</dbReference>
<protein>
    <submittedName>
        <fullName evidence="1">Extracellular solute-binding protein family 1</fullName>
    </submittedName>
</protein>
<gene>
    <name evidence="1" type="ordered locus">Kole_0679</name>
</gene>
<dbReference type="InterPro" id="IPR050490">
    <property type="entry name" value="Bact_solute-bd_prot1"/>
</dbReference>
<dbReference type="STRING" id="521045.Kole_0679"/>
<dbReference type="PANTHER" id="PTHR43649:SF12">
    <property type="entry name" value="DIACETYLCHITOBIOSE BINDING PROTEIN DASA"/>
    <property type="match status" value="1"/>
</dbReference>
<reference evidence="1 2" key="2">
    <citation type="journal article" date="2011" name="J. Bacteriol.">
        <title>Genome Sequence of Kosmotoga olearia Strain TBF 19.5.1, a Thermophilic Bacterium with a Wide Growth Temperature Range, Isolated from the Troll B Oil Platform in the North Sea.</title>
        <authorList>
            <person name="Swithers K.S."/>
            <person name="Dipippo J.L."/>
            <person name="Bruce D.C."/>
            <person name="Detter C."/>
            <person name="Tapia R."/>
            <person name="Han S."/>
            <person name="Goodwin L.A."/>
            <person name="Han J."/>
            <person name="Woyke T."/>
            <person name="Pitluck S."/>
            <person name="Pennacchio L."/>
            <person name="Nolan M."/>
            <person name="Mikhailova N."/>
            <person name="Land M.L."/>
            <person name="Nesbo C.L."/>
            <person name="Gogarten J.P."/>
            <person name="Noll K.M."/>
        </authorList>
    </citation>
    <scope>NUCLEOTIDE SEQUENCE [LARGE SCALE GENOMIC DNA]</scope>
    <source>
        <strain evidence="2">ATCC BAA-1733 / DSM 21960 / TBF 19.5.1</strain>
    </source>
</reference>
<dbReference type="HOGENOM" id="CLU_031285_10_2_0"/>
<proteinExistence type="predicted"/>
<dbReference type="KEGG" id="kol:Kole_0679"/>
<reference evidence="1 2" key="1">
    <citation type="submission" date="2009-06" db="EMBL/GenBank/DDBJ databases">
        <title>Complete sequence of Thermotogales bacterium TBF 19.5.1.</title>
        <authorList>
            <consortium name="US DOE Joint Genome Institute"/>
            <person name="Lucas S."/>
            <person name="Copeland A."/>
            <person name="Lapidus A."/>
            <person name="Glavina del Rio T."/>
            <person name="Tice H."/>
            <person name="Bruce D."/>
            <person name="Goodwin L."/>
            <person name="Pitluck S."/>
            <person name="Chertkov O."/>
            <person name="Brettin T."/>
            <person name="Detter J.C."/>
            <person name="Han C."/>
            <person name="Schmutz J."/>
            <person name="Larimer F."/>
            <person name="Land M."/>
            <person name="Hauser L."/>
            <person name="Kyrpides N."/>
            <person name="Ovchinnikova G."/>
            <person name="Noll K."/>
        </authorList>
    </citation>
    <scope>NUCLEOTIDE SEQUENCE [LARGE SCALE GENOMIC DNA]</scope>
    <source>
        <strain evidence="2">ATCC BAA-1733 / DSM 21960 / TBF 19.5.1</strain>
    </source>
</reference>
<dbReference type="eggNOG" id="COG1653">
    <property type="taxonomic scope" value="Bacteria"/>
</dbReference>
<keyword evidence="2" id="KW-1185">Reference proteome</keyword>
<accession>C5CFH7</accession>
<evidence type="ECO:0000313" key="2">
    <source>
        <dbReference type="Proteomes" id="UP000002382"/>
    </source>
</evidence>
<organism evidence="1 2">
    <name type="scientific">Kosmotoga olearia (strain ATCC BAA-1733 / DSM 21960 / TBF 19.5.1)</name>
    <dbReference type="NCBI Taxonomy" id="521045"/>
    <lineage>
        <taxon>Bacteria</taxon>
        <taxon>Thermotogati</taxon>
        <taxon>Thermotogota</taxon>
        <taxon>Thermotogae</taxon>
        <taxon>Kosmotogales</taxon>
        <taxon>Kosmotogaceae</taxon>
        <taxon>Kosmotoga</taxon>
    </lineage>
</organism>
<dbReference type="OrthoDB" id="9768630at2"/>
<dbReference type="SUPFAM" id="SSF53850">
    <property type="entry name" value="Periplasmic binding protein-like II"/>
    <property type="match status" value="1"/>
</dbReference>
<dbReference type="Pfam" id="PF01547">
    <property type="entry name" value="SBP_bac_1"/>
    <property type="match status" value="1"/>
</dbReference>
<evidence type="ECO:0000313" key="1">
    <source>
        <dbReference type="EMBL" id="ACR79395.1"/>
    </source>
</evidence>
<name>C5CFH7_KOSOT</name>
<dbReference type="InterPro" id="IPR006059">
    <property type="entry name" value="SBP"/>
</dbReference>